<reference evidence="3" key="1">
    <citation type="journal article" date="2019" name="Int. J. Syst. Evol. Microbiol.">
        <title>The Global Catalogue of Microorganisms (GCM) 10K type strain sequencing project: providing services to taxonomists for standard genome sequencing and annotation.</title>
        <authorList>
            <consortium name="The Broad Institute Genomics Platform"/>
            <consortium name="The Broad Institute Genome Sequencing Center for Infectious Disease"/>
            <person name="Wu L."/>
            <person name="Ma J."/>
        </authorList>
    </citation>
    <scope>NUCLEOTIDE SEQUENCE [LARGE SCALE GENOMIC DNA]</scope>
    <source>
        <strain evidence="3">CCUG 62945</strain>
    </source>
</reference>
<feature type="chain" id="PRO_5046636057" description="Big-1 domain-containing protein" evidence="1">
    <location>
        <begin position="21"/>
        <end position="676"/>
    </location>
</feature>
<organism evidence="2 3">
    <name type="scientific">Iodobacter arcticus</name>
    <dbReference type="NCBI Taxonomy" id="590593"/>
    <lineage>
        <taxon>Bacteria</taxon>
        <taxon>Pseudomonadati</taxon>
        <taxon>Pseudomonadota</taxon>
        <taxon>Betaproteobacteria</taxon>
        <taxon>Neisseriales</taxon>
        <taxon>Chitinibacteraceae</taxon>
        <taxon>Iodobacter</taxon>
    </lineage>
</organism>
<evidence type="ECO:0000313" key="2">
    <source>
        <dbReference type="EMBL" id="MFC7421474.1"/>
    </source>
</evidence>
<dbReference type="Gene3D" id="2.60.40.10">
    <property type="entry name" value="Immunoglobulins"/>
    <property type="match status" value="3"/>
</dbReference>
<feature type="signal peptide" evidence="1">
    <location>
        <begin position="1"/>
        <end position="20"/>
    </location>
</feature>
<dbReference type="SUPFAM" id="SSF49373">
    <property type="entry name" value="Invasin/intimin cell-adhesion fragments"/>
    <property type="match status" value="2"/>
</dbReference>
<dbReference type="PROSITE" id="PS51257">
    <property type="entry name" value="PROKAR_LIPOPROTEIN"/>
    <property type="match status" value="1"/>
</dbReference>
<keyword evidence="1" id="KW-0732">Signal</keyword>
<evidence type="ECO:0000313" key="3">
    <source>
        <dbReference type="Proteomes" id="UP001596473"/>
    </source>
</evidence>
<proteinExistence type="predicted"/>
<dbReference type="Proteomes" id="UP001596473">
    <property type="component" value="Unassembled WGS sequence"/>
</dbReference>
<comment type="caution">
    <text evidence="2">The sequence shown here is derived from an EMBL/GenBank/DDBJ whole genome shotgun (WGS) entry which is preliminary data.</text>
</comment>
<gene>
    <name evidence="2" type="ORF">ACFQNF_16550</name>
</gene>
<dbReference type="InterPro" id="IPR013783">
    <property type="entry name" value="Ig-like_fold"/>
</dbReference>
<evidence type="ECO:0000256" key="1">
    <source>
        <dbReference type="SAM" id="SignalP"/>
    </source>
</evidence>
<protein>
    <recommendedName>
        <fullName evidence="4">Big-1 domain-containing protein</fullName>
    </recommendedName>
</protein>
<dbReference type="EMBL" id="JBHTBQ010000035">
    <property type="protein sequence ID" value="MFC7421474.1"/>
    <property type="molecule type" value="Genomic_DNA"/>
</dbReference>
<name>A0ABW2R0Y6_9NEIS</name>
<sequence>MRGILLLLLFSVLAACGGGASDATSGAASAVAVASGAAQLSLTLQNEAGQVSTTVYANSIAPLIVHLSDAKGLPLSNRVVKLGVTTSSLSKISPDTVLTDASGRAQSQLITNDSTGADAINASIDIEGKSYSTAFNYSVRSLHFTLSALKLDLTTLSAGGSAGVSLTLSNSETGQALEMPVSVSFSSPCAEAGKALLSSPVLAIISTVNGVKTATASTTYQDKSCAGSDEITATATLGGVSRSTKASLSVLAAAAGNVEFVSAIPDLISLPGIGGNTSAVLLFKVKDLQGTALGGQWVDFALNTSVGGISLVQSAGQSQPGTGLVQAVVNAGSVSTVVRVTATLRGTSPLISSQSNALTISTGLPHQNGFSLSADVLNPEFYSVDGNSIILTARASDRFGNPVPDGSAVSFMTESGIGTITPRCTMVSGACSVTLLSSGNRQKLVGAGRMTVLAQMVGEESFNDLNGNGVFDTGESWSDQGEAFLNADETAHASPLALLAVDGSAYVEPFVDFNGDGVYNAPDGQYNGVLRAASIPASVAKTINVSSRGLIIWSGSSLGSNVLTYPVSPSKLCASGSLISQFAFATRDGNGNVLPAKTQVDLEITQTVLVDILGNAINNPAQLSGLTSFAIPSTAVASQFNGTVSAVACPIPADAQLVVKVKFPSGVETSQSVPLN</sequence>
<accession>A0ABW2R0Y6</accession>
<evidence type="ECO:0008006" key="4">
    <source>
        <dbReference type="Google" id="ProtNLM"/>
    </source>
</evidence>
<dbReference type="RefSeq" id="WP_380189031.1">
    <property type="nucleotide sequence ID" value="NZ_JBHTBQ010000035.1"/>
</dbReference>
<dbReference type="InterPro" id="IPR008964">
    <property type="entry name" value="Invasin/intimin_cell_adhesion"/>
</dbReference>
<keyword evidence="3" id="KW-1185">Reference proteome</keyword>